<dbReference type="InterPro" id="IPR003593">
    <property type="entry name" value="AAA+_ATPase"/>
</dbReference>
<gene>
    <name evidence="10" type="ORF">DPPLL_35050</name>
</gene>
<feature type="transmembrane region" description="Helical" evidence="7">
    <location>
        <begin position="20"/>
        <end position="48"/>
    </location>
</feature>
<dbReference type="InterPro" id="IPR036640">
    <property type="entry name" value="ABC1_TM_sf"/>
</dbReference>
<feature type="transmembrane region" description="Helical" evidence="7">
    <location>
        <begin position="179"/>
        <end position="199"/>
    </location>
</feature>
<proteinExistence type="predicted"/>
<dbReference type="EMBL" id="AP025516">
    <property type="protein sequence ID" value="BDD89140.1"/>
    <property type="molecule type" value="Genomic_DNA"/>
</dbReference>
<dbReference type="Gene3D" id="1.20.1560.10">
    <property type="entry name" value="ABC transporter type 1, transmembrane domain"/>
    <property type="match status" value="1"/>
</dbReference>
<dbReference type="PROSITE" id="PS00211">
    <property type="entry name" value="ABC_TRANSPORTER_1"/>
    <property type="match status" value="1"/>
</dbReference>
<evidence type="ECO:0000313" key="10">
    <source>
        <dbReference type="EMBL" id="BDD89140.1"/>
    </source>
</evidence>
<organism evidence="10 11">
    <name type="scientific">Desulfofustis limnaeus</name>
    <dbReference type="NCBI Taxonomy" id="2740163"/>
    <lineage>
        <taxon>Bacteria</taxon>
        <taxon>Pseudomonadati</taxon>
        <taxon>Thermodesulfobacteriota</taxon>
        <taxon>Desulfobulbia</taxon>
        <taxon>Desulfobulbales</taxon>
        <taxon>Desulfocapsaceae</taxon>
        <taxon>Desulfofustis</taxon>
    </lineage>
</organism>
<keyword evidence="3" id="KW-0547">Nucleotide-binding</keyword>
<sequence length="605" mass="68553">MLEIISNTLRLLDKKEKKHLVVLLFLLSFSSLIEVAGIGSIMPFIAIVTNPEVIVENRYLAAIYKQLHFSNQNHFVIFVGINIFLLLIVTNASNALATWLIYKYSWMRNYSISKKLLQKYIYLPYEFFLMRNTSDLRKNIIEEVRMVVNGVLLQLLTVSKNLVFSVIVVLMIFYVDPVLAFTITVILGGAYGVLFGVIYRKLKKSGRVRAKSNQMRFKIAEEAFNSIKSLKVLGREQFFVDAFDKHSLKLSKSQAYKNIVSQLPKYLFEVLILGTIILIILYFLITGKEVDYLLPTLSLYAFAAYRLMPAMQRLFAGVSDIRFSSMALDNVVNDMIDLSQKAGYRVSVPGDHGAKLEFRESIELHIGSFRYQGQAENLFTDLRLEIRVNTTVGFVGSTGAGKTTLIDILLGLLQLEDGWLKIDGQPVARDDITRWQRNIGYVPQDIFLVDDTVKKNIALGIGDEDIDEDRVVRAARTAKIHDFIVNHLPQGYDTAVGERGIRLSGGQRQRLGLARSLYHEPQVLVFDEATSALDNVTEKQVMEAISELAGQKTILMIAHRLTTLRECDVIFVLDNGRILCSGSYSDLMQKCDIVRNMHQVQKMSC</sequence>
<dbReference type="PROSITE" id="PS50893">
    <property type="entry name" value="ABC_TRANSPORTER_2"/>
    <property type="match status" value="1"/>
</dbReference>
<keyword evidence="5 7" id="KW-1133">Transmembrane helix</keyword>
<dbReference type="RefSeq" id="WP_284152460.1">
    <property type="nucleotide sequence ID" value="NZ_AP025516.1"/>
</dbReference>
<protein>
    <submittedName>
        <fullName evidence="10">ABC transporter ATP-binding protein</fullName>
    </submittedName>
</protein>
<dbReference type="SMART" id="SM00382">
    <property type="entry name" value="AAA"/>
    <property type="match status" value="1"/>
</dbReference>
<evidence type="ECO:0000256" key="7">
    <source>
        <dbReference type="SAM" id="Phobius"/>
    </source>
</evidence>
<dbReference type="GO" id="GO:0005524">
    <property type="term" value="F:ATP binding"/>
    <property type="evidence" value="ECO:0007669"/>
    <property type="project" value="UniProtKB-KW"/>
</dbReference>
<dbReference type="Gene3D" id="3.40.50.300">
    <property type="entry name" value="P-loop containing nucleotide triphosphate hydrolases"/>
    <property type="match status" value="1"/>
</dbReference>
<comment type="subcellular location">
    <subcellularLocation>
        <location evidence="1">Cell membrane</location>
        <topology evidence="1">Multi-pass membrane protein</topology>
    </subcellularLocation>
</comment>
<feature type="domain" description="ABC transmembrane type-1" evidence="9">
    <location>
        <begin position="21"/>
        <end position="321"/>
    </location>
</feature>
<dbReference type="PANTHER" id="PTHR24221:SF654">
    <property type="entry name" value="ATP-BINDING CASSETTE SUB-FAMILY B MEMBER 6"/>
    <property type="match status" value="1"/>
</dbReference>
<feature type="transmembrane region" description="Helical" evidence="7">
    <location>
        <begin position="266"/>
        <end position="285"/>
    </location>
</feature>
<dbReference type="InterPro" id="IPR027417">
    <property type="entry name" value="P-loop_NTPase"/>
</dbReference>
<dbReference type="PROSITE" id="PS50929">
    <property type="entry name" value="ABC_TM1F"/>
    <property type="match status" value="1"/>
</dbReference>
<evidence type="ECO:0000256" key="5">
    <source>
        <dbReference type="ARBA" id="ARBA00022989"/>
    </source>
</evidence>
<dbReference type="Pfam" id="PF00005">
    <property type="entry name" value="ABC_tran"/>
    <property type="match status" value="1"/>
</dbReference>
<keyword evidence="2 7" id="KW-0812">Transmembrane</keyword>
<dbReference type="SUPFAM" id="SSF90123">
    <property type="entry name" value="ABC transporter transmembrane region"/>
    <property type="match status" value="1"/>
</dbReference>
<dbReference type="PANTHER" id="PTHR24221">
    <property type="entry name" value="ATP-BINDING CASSETTE SUB-FAMILY B"/>
    <property type="match status" value="1"/>
</dbReference>
<reference evidence="10 11" key="1">
    <citation type="submission" date="2022-01" db="EMBL/GenBank/DDBJ databases">
        <title>Desulfofustis limnae sp. nov., a novel mesophilic sulfate-reducing bacterium isolated from marsh soil.</title>
        <authorList>
            <person name="Watanabe M."/>
            <person name="Takahashi A."/>
            <person name="Kojima H."/>
            <person name="Fukui M."/>
        </authorList>
    </citation>
    <scope>NUCLEOTIDE SEQUENCE [LARGE SCALE GENOMIC DNA]</scope>
    <source>
        <strain evidence="10 11">PPLL</strain>
    </source>
</reference>
<evidence type="ECO:0000259" key="8">
    <source>
        <dbReference type="PROSITE" id="PS50893"/>
    </source>
</evidence>
<evidence type="ECO:0000313" key="11">
    <source>
        <dbReference type="Proteomes" id="UP000830055"/>
    </source>
</evidence>
<dbReference type="InterPro" id="IPR017871">
    <property type="entry name" value="ABC_transporter-like_CS"/>
</dbReference>
<keyword evidence="11" id="KW-1185">Reference proteome</keyword>
<evidence type="ECO:0000256" key="3">
    <source>
        <dbReference type="ARBA" id="ARBA00022741"/>
    </source>
</evidence>
<evidence type="ECO:0000256" key="2">
    <source>
        <dbReference type="ARBA" id="ARBA00022692"/>
    </source>
</evidence>
<evidence type="ECO:0000256" key="6">
    <source>
        <dbReference type="ARBA" id="ARBA00023136"/>
    </source>
</evidence>
<dbReference type="InterPro" id="IPR039421">
    <property type="entry name" value="Type_1_exporter"/>
</dbReference>
<feature type="transmembrane region" description="Helical" evidence="7">
    <location>
        <begin position="75"/>
        <end position="102"/>
    </location>
</feature>
<evidence type="ECO:0000256" key="1">
    <source>
        <dbReference type="ARBA" id="ARBA00004651"/>
    </source>
</evidence>
<dbReference type="Proteomes" id="UP000830055">
    <property type="component" value="Chromosome"/>
</dbReference>
<keyword evidence="4 10" id="KW-0067">ATP-binding</keyword>
<evidence type="ECO:0000259" key="9">
    <source>
        <dbReference type="PROSITE" id="PS50929"/>
    </source>
</evidence>
<accession>A0ABN6M9U3</accession>
<dbReference type="InterPro" id="IPR011527">
    <property type="entry name" value="ABC1_TM_dom"/>
</dbReference>
<dbReference type="SUPFAM" id="SSF52540">
    <property type="entry name" value="P-loop containing nucleoside triphosphate hydrolases"/>
    <property type="match status" value="1"/>
</dbReference>
<feature type="domain" description="ABC transporter" evidence="8">
    <location>
        <begin position="364"/>
        <end position="600"/>
    </location>
</feature>
<dbReference type="Pfam" id="PF00664">
    <property type="entry name" value="ABC_membrane"/>
    <property type="match status" value="1"/>
</dbReference>
<keyword evidence="6 7" id="KW-0472">Membrane</keyword>
<dbReference type="InterPro" id="IPR003439">
    <property type="entry name" value="ABC_transporter-like_ATP-bd"/>
</dbReference>
<feature type="transmembrane region" description="Helical" evidence="7">
    <location>
        <begin position="147"/>
        <end position="173"/>
    </location>
</feature>
<evidence type="ECO:0000256" key="4">
    <source>
        <dbReference type="ARBA" id="ARBA00022840"/>
    </source>
</evidence>
<name>A0ABN6M9U3_9BACT</name>